<organism evidence="2 3">
    <name type="scientific">Albidovulum marisflavi</name>
    <dbReference type="NCBI Taxonomy" id="2984159"/>
    <lineage>
        <taxon>Bacteria</taxon>
        <taxon>Pseudomonadati</taxon>
        <taxon>Pseudomonadota</taxon>
        <taxon>Alphaproteobacteria</taxon>
        <taxon>Rhodobacterales</taxon>
        <taxon>Paracoccaceae</taxon>
        <taxon>Albidovulum</taxon>
    </lineage>
</organism>
<dbReference type="CDD" id="cd04301">
    <property type="entry name" value="NAT_SF"/>
    <property type="match status" value="1"/>
</dbReference>
<dbReference type="Pfam" id="PF00583">
    <property type="entry name" value="Acetyltransf_1"/>
    <property type="match status" value="1"/>
</dbReference>
<dbReference type="PANTHER" id="PTHR42791">
    <property type="entry name" value="GNAT FAMILY ACETYLTRANSFERASE"/>
    <property type="match status" value="1"/>
</dbReference>
<dbReference type="SUPFAM" id="SSF55729">
    <property type="entry name" value="Acyl-CoA N-acyltransferases (Nat)"/>
    <property type="match status" value="1"/>
</dbReference>
<feature type="domain" description="N-acetyltransferase" evidence="1">
    <location>
        <begin position="113"/>
        <end position="199"/>
    </location>
</feature>
<name>A0ABT2ZFA2_9RHOB</name>
<dbReference type="PROSITE" id="PS51186">
    <property type="entry name" value="GNAT"/>
    <property type="match status" value="1"/>
</dbReference>
<sequence length="208" mass="22649">MKKGTSVDARVRKASPDEIESVAAVMDLGFVTDPTARYFLPRAEQYFHGHRQYARLCAAPGFDSGTVFAFSMMMGAAIWYPPGIKADYAALEELVQAVVQPEQQKLFSDLIEACVRYRPNGDFASLELIAVDPAHSGNGVGAALLREGLTLFDQKGVPVYLESSNPRNLSFYRRAGFDLLAEVRVGDGPARYPMLRPAGGRTVTGNGL</sequence>
<evidence type="ECO:0000313" key="3">
    <source>
        <dbReference type="Proteomes" id="UP001652542"/>
    </source>
</evidence>
<gene>
    <name evidence="2" type="ORF">OEW28_14305</name>
</gene>
<accession>A0ABT2ZFA2</accession>
<dbReference type="RefSeq" id="WP_263735481.1">
    <property type="nucleotide sequence ID" value="NZ_JAOWKY010000004.1"/>
</dbReference>
<comment type="caution">
    <text evidence="2">The sequence shown here is derived from an EMBL/GenBank/DDBJ whole genome shotgun (WGS) entry which is preliminary data.</text>
</comment>
<dbReference type="InterPro" id="IPR016181">
    <property type="entry name" value="Acyl_CoA_acyltransferase"/>
</dbReference>
<dbReference type="InterPro" id="IPR000182">
    <property type="entry name" value="GNAT_dom"/>
</dbReference>
<dbReference type="InterPro" id="IPR052523">
    <property type="entry name" value="Trichothecene_AcTrans"/>
</dbReference>
<dbReference type="Gene3D" id="3.40.630.30">
    <property type="match status" value="1"/>
</dbReference>
<reference evidence="2 3" key="1">
    <citation type="submission" date="2022-10" db="EMBL/GenBank/DDBJ databases">
        <title>Defluviimonas sp. nov., isolated from ocean surface water.</title>
        <authorList>
            <person name="He W."/>
            <person name="Wang L."/>
            <person name="Zhang D.-F."/>
        </authorList>
    </citation>
    <scope>NUCLEOTIDE SEQUENCE [LARGE SCALE GENOMIC DNA]</scope>
    <source>
        <strain evidence="2 3">WL0002</strain>
    </source>
</reference>
<evidence type="ECO:0000259" key="1">
    <source>
        <dbReference type="PROSITE" id="PS51186"/>
    </source>
</evidence>
<keyword evidence="3" id="KW-1185">Reference proteome</keyword>
<dbReference type="Proteomes" id="UP001652542">
    <property type="component" value="Unassembled WGS sequence"/>
</dbReference>
<proteinExistence type="predicted"/>
<dbReference type="EMBL" id="JAOWKY010000004">
    <property type="protein sequence ID" value="MCV2869804.1"/>
    <property type="molecule type" value="Genomic_DNA"/>
</dbReference>
<evidence type="ECO:0000313" key="2">
    <source>
        <dbReference type="EMBL" id="MCV2869804.1"/>
    </source>
</evidence>
<dbReference type="PANTHER" id="PTHR42791:SF1">
    <property type="entry name" value="N-ACETYLTRANSFERASE DOMAIN-CONTAINING PROTEIN"/>
    <property type="match status" value="1"/>
</dbReference>
<protein>
    <submittedName>
        <fullName evidence="2">GNAT family N-acetyltransferase</fullName>
    </submittedName>
</protein>